<proteinExistence type="predicted"/>
<dbReference type="InParanoid" id="A0A6P7GEA0"/>
<organism evidence="2">
    <name type="scientific">Diabrotica virgifera virgifera</name>
    <name type="common">western corn rootworm</name>
    <dbReference type="NCBI Taxonomy" id="50390"/>
    <lineage>
        <taxon>Eukaryota</taxon>
        <taxon>Metazoa</taxon>
        <taxon>Ecdysozoa</taxon>
        <taxon>Arthropoda</taxon>
        <taxon>Hexapoda</taxon>
        <taxon>Insecta</taxon>
        <taxon>Pterygota</taxon>
        <taxon>Neoptera</taxon>
        <taxon>Endopterygota</taxon>
        <taxon>Coleoptera</taxon>
        <taxon>Polyphaga</taxon>
        <taxon>Cucujiformia</taxon>
        <taxon>Chrysomeloidea</taxon>
        <taxon>Chrysomelidae</taxon>
        <taxon>Galerucinae</taxon>
        <taxon>Diabroticina</taxon>
        <taxon>Diabroticites</taxon>
        <taxon>Diabrotica</taxon>
    </lineage>
</organism>
<keyword evidence="1" id="KW-1133">Transmembrane helix</keyword>
<accession>A0A6P7GEA0</accession>
<feature type="transmembrane region" description="Helical" evidence="1">
    <location>
        <begin position="52"/>
        <end position="73"/>
    </location>
</feature>
<reference evidence="2" key="1">
    <citation type="submission" date="2025-08" db="UniProtKB">
        <authorList>
            <consortium name="RefSeq"/>
        </authorList>
    </citation>
    <scope>IDENTIFICATION</scope>
    <source>
        <tissue evidence="2">Whole insect</tissue>
    </source>
</reference>
<feature type="transmembrane region" description="Helical" evidence="1">
    <location>
        <begin position="196"/>
        <end position="215"/>
    </location>
</feature>
<keyword evidence="1" id="KW-0472">Membrane</keyword>
<name>A0A6P7GEA0_DIAVI</name>
<sequence>MAPLLSNFSHDEWLTLDDVLENQQIDDSENVENIFYKNLDKATNFRSIADKILFYLILSAIGTSIYFIVIVCRNKNLNRVKANRYLMHCSIFYLFMWSIEPLFEMLRFHVDGVWMNPRPFHCTQIQVENTTRISMFLCMLAIGLEWLLSLKTINMKPVVQNVYDHSILIIYLLCIIKIMIDYILCYYTHVFSWLKHYDYVEQALPFGLLVFVIYCNIKKKNLKAKDSYMLIIVNLFVFSWVPLYLHDILYEVFENNYSILFIVIVIRFVPEYLAYGSPVFIFIWLGTRNKYFKAAYRKSCIFCSRCRAISNDSGDGETFEDSEENLGNEIEHEGKASNISNNIELL</sequence>
<evidence type="ECO:0000256" key="1">
    <source>
        <dbReference type="SAM" id="Phobius"/>
    </source>
</evidence>
<gene>
    <name evidence="2" type="primary">LOC114341263</name>
</gene>
<feature type="transmembrane region" description="Helical" evidence="1">
    <location>
        <begin position="133"/>
        <end position="150"/>
    </location>
</feature>
<protein>
    <submittedName>
        <fullName evidence="2">Uncharacterized protein LOC114341263</fullName>
    </submittedName>
</protein>
<evidence type="ECO:0000313" key="2">
    <source>
        <dbReference type="RefSeq" id="XP_028147866.1"/>
    </source>
</evidence>
<feature type="transmembrane region" description="Helical" evidence="1">
    <location>
        <begin position="162"/>
        <end position="184"/>
    </location>
</feature>
<feature type="transmembrane region" description="Helical" evidence="1">
    <location>
        <begin position="227"/>
        <end position="245"/>
    </location>
</feature>
<keyword evidence="1" id="KW-0812">Transmembrane</keyword>
<dbReference type="SUPFAM" id="SSF81321">
    <property type="entry name" value="Family A G protein-coupled receptor-like"/>
    <property type="match status" value="1"/>
</dbReference>
<dbReference type="AlphaFoldDB" id="A0A6P7GEA0"/>
<dbReference type="RefSeq" id="XP_028147866.1">
    <property type="nucleotide sequence ID" value="XM_028292065.1"/>
</dbReference>
<feature type="transmembrane region" description="Helical" evidence="1">
    <location>
        <begin position="257"/>
        <end position="285"/>
    </location>
</feature>
<feature type="transmembrane region" description="Helical" evidence="1">
    <location>
        <begin position="85"/>
        <end position="103"/>
    </location>
</feature>